<dbReference type="GeneID" id="34563583"/>
<keyword evidence="2" id="KW-0812">Transmembrane</keyword>
<feature type="compositionally biased region" description="Gly residues" evidence="1">
    <location>
        <begin position="52"/>
        <end position="64"/>
    </location>
</feature>
<name>A0A1G4AYW2_9PEZI</name>
<feature type="compositionally biased region" description="Polar residues" evidence="1">
    <location>
        <begin position="24"/>
        <end position="45"/>
    </location>
</feature>
<reference evidence="3 4" key="1">
    <citation type="submission" date="2016-09" db="EMBL/GenBank/DDBJ databases">
        <authorList>
            <person name="Capua I."/>
            <person name="De Benedictis P."/>
            <person name="Joannis T."/>
            <person name="Lombin L.H."/>
            <person name="Cattoli G."/>
        </authorList>
    </citation>
    <scope>NUCLEOTIDE SEQUENCE [LARGE SCALE GENOMIC DNA]</scope>
    <source>
        <strain evidence="3 4">IMI 309357</strain>
    </source>
</reference>
<evidence type="ECO:0000313" key="3">
    <source>
        <dbReference type="EMBL" id="OHE94285.1"/>
    </source>
</evidence>
<accession>A0A1G4AYW2</accession>
<proteinExistence type="predicted"/>
<feature type="region of interest" description="Disordered" evidence="1">
    <location>
        <begin position="24"/>
        <end position="67"/>
    </location>
</feature>
<keyword evidence="4" id="KW-1185">Reference proteome</keyword>
<dbReference type="RefSeq" id="XP_022471448.1">
    <property type="nucleotide sequence ID" value="XM_022622073.1"/>
</dbReference>
<dbReference type="Proteomes" id="UP000176998">
    <property type="component" value="Unassembled WGS sequence"/>
</dbReference>
<feature type="transmembrane region" description="Helical" evidence="2">
    <location>
        <begin position="85"/>
        <end position="103"/>
    </location>
</feature>
<gene>
    <name evidence="3" type="ORF">CORC01_10445</name>
</gene>
<dbReference type="EMBL" id="MJBS01000103">
    <property type="protein sequence ID" value="OHE94285.1"/>
    <property type="molecule type" value="Genomic_DNA"/>
</dbReference>
<sequence>MIAATTRITTRTLVLPAGLRGSPFQRSTFSTTPYRSADGTTSGRKNSINGSNAGGGGGSGGGGEDPIEIPAFNLRHITSSPMVRFWLVTGFCVIGSVEMYGWYNFGPKILGWEEKGRDE</sequence>
<keyword evidence="2" id="KW-1133">Transmembrane helix</keyword>
<comment type="caution">
    <text evidence="3">The sequence shown here is derived from an EMBL/GenBank/DDBJ whole genome shotgun (WGS) entry which is preliminary data.</text>
</comment>
<evidence type="ECO:0000313" key="4">
    <source>
        <dbReference type="Proteomes" id="UP000176998"/>
    </source>
</evidence>
<dbReference type="AlphaFoldDB" id="A0A1G4AYW2"/>
<evidence type="ECO:0000256" key="2">
    <source>
        <dbReference type="SAM" id="Phobius"/>
    </source>
</evidence>
<evidence type="ECO:0000256" key="1">
    <source>
        <dbReference type="SAM" id="MobiDB-lite"/>
    </source>
</evidence>
<organism evidence="3 4">
    <name type="scientific">Colletotrichum orchidophilum</name>
    <dbReference type="NCBI Taxonomy" id="1209926"/>
    <lineage>
        <taxon>Eukaryota</taxon>
        <taxon>Fungi</taxon>
        <taxon>Dikarya</taxon>
        <taxon>Ascomycota</taxon>
        <taxon>Pezizomycotina</taxon>
        <taxon>Sordariomycetes</taxon>
        <taxon>Hypocreomycetidae</taxon>
        <taxon>Glomerellales</taxon>
        <taxon>Glomerellaceae</taxon>
        <taxon>Colletotrichum</taxon>
    </lineage>
</organism>
<keyword evidence="2" id="KW-0472">Membrane</keyword>
<protein>
    <submittedName>
        <fullName evidence="3">Uncharacterized protein</fullName>
    </submittedName>
</protein>
<dbReference type="OrthoDB" id="4804717at2759"/>